<dbReference type="InterPro" id="IPR036864">
    <property type="entry name" value="Zn2-C6_fun-type_DNA-bd_sf"/>
</dbReference>
<dbReference type="GO" id="GO:0000981">
    <property type="term" value="F:DNA-binding transcription factor activity, RNA polymerase II-specific"/>
    <property type="evidence" value="ECO:0007669"/>
    <property type="project" value="InterPro"/>
</dbReference>
<keyword evidence="2" id="KW-1185">Reference proteome</keyword>
<dbReference type="EMBL" id="JACGCI010000111">
    <property type="protein sequence ID" value="KAF6744992.1"/>
    <property type="molecule type" value="Genomic_DNA"/>
</dbReference>
<reference evidence="1 2" key="1">
    <citation type="submission" date="2020-07" db="EMBL/GenBank/DDBJ databases">
        <title>Comparative genomics of pyrophilous fungi reveals a link between fire events and developmental genes.</title>
        <authorList>
            <consortium name="DOE Joint Genome Institute"/>
            <person name="Steindorff A.S."/>
            <person name="Carver A."/>
            <person name="Calhoun S."/>
            <person name="Stillman K."/>
            <person name="Liu H."/>
            <person name="Lipzen A."/>
            <person name="Pangilinan J."/>
            <person name="Labutti K."/>
            <person name="Bruns T.D."/>
            <person name="Grigoriev I.V."/>
        </authorList>
    </citation>
    <scope>NUCLEOTIDE SEQUENCE [LARGE SCALE GENOMIC DNA]</scope>
    <source>
        <strain evidence="1 2">CBS 144469</strain>
    </source>
</reference>
<evidence type="ECO:0000313" key="2">
    <source>
        <dbReference type="Proteomes" id="UP000521943"/>
    </source>
</evidence>
<dbReference type="Proteomes" id="UP000521943">
    <property type="component" value="Unassembled WGS sequence"/>
</dbReference>
<dbReference type="SUPFAM" id="SSF57701">
    <property type="entry name" value="Zn2/Cys6 DNA-binding domain"/>
    <property type="match status" value="1"/>
</dbReference>
<proteinExistence type="predicted"/>
<gene>
    <name evidence="1" type="ORF">DFP72DRAFT_856861</name>
</gene>
<sequence>MEESGYKGVTLVCRIPRKMKTYAEHSGEARQDVVSTEIPGYIHNSDHTVSSVAAQPGSTRDIVTDCVAKSLGLRCSGGVYGWPVAYLRGQRLALSPTGIVTLDNGAGGTLHTHRARFNHGAMAPTGIWAKYGGVIEGPEVFESPCIRRNVSQVYSVSDFEAQNSQAISRMLEMSRNQARAPVAAQDALGYNTRSTQSVTGRTSNYTSCATCLFRGKHCDGALPKCGQCQADKSNIVSTSDSGRSIRKLKHWETQCLSQEEARSTLGIRVESQNPPMQQVAMGLSDSHAFPFVPDVTDSIPGLVNGNVTTGVFATDSEWTQTHGLPLPNLSAADQNINALTKFTTRGSQGQDNSFTTGVFSQYPLGNDSNVVVGPHSMTGRTRLVPEVHASDMRAGESLEVVGVPQSIQLAESDMNSRQEQGWQAVGVCESAKGYSPKP</sequence>
<dbReference type="GO" id="GO:0008270">
    <property type="term" value="F:zinc ion binding"/>
    <property type="evidence" value="ECO:0007669"/>
    <property type="project" value="InterPro"/>
</dbReference>
<evidence type="ECO:0000313" key="1">
    <source>
        <dbReference type="EMBL" id="KAF6744992.1"/>
    </source>
</evidence>
<name>A0A8H6LY88_9AGAR</name>
<comment type="caution">
    <text evidence="1">The sequence shown here is derived from an EMBL/GenBank/DDBJ whole genome shotgun (WGS) entry which is preliminary data.</text>
</comment>
<dbReference type="AlphaFoldDB" id="A0A8H6LY88"/>
<protein>
    <submittedName>
        <fullName evidence="1">Uncharacterized protein</fullName>
    </submittedName>
</protein>
<accession>A0A8H6LY88</accession>
<organism evidence="1 2">
    <name type="scientific">Ephemerocybe angulata</name>
    <dbReference type="NCBI Taxonomy" id="980116"/>
    <lineage>
        <taxon>Eukaryota</taxon>
        <taxon>Fungi</taxon>
        <taxon>Dikarya</taxon>
        <taxon>Basidiomycota</taxon>
        <taxon>Agaricomycotina</taxon>
        <taxon>Agaricomycetes</taxon>
        <taxon>Agaricomycetidae</taxon>
        <taxon>Agaricales</taxon>
        <taxon>Agaricineae</taxon>
        <taxon>Psathyrellaceae</taxon>
        <taxon>Ephemerocybe</taxon>
    </lineage>
</organism>